<dbReference type="InterPro" id="IPR011747">
    <property type="entry name" value="CHP02241"/>
</dbReference>
<dbReference type="Proteomes" id="UP000323454">
    <property type="component" value="Unassembled WGS sequence"/>
</dbReference>
<dbReference type="RefSeq" id="WP_149852061.1">
    <property type="nucleotide sequence ID" value="NZ_VUOB01000042.1"/>
</dbReference>
<accession>A0A5B2X4S8</accession>
<evidence type="ECO:0000313" key="2">
    <source>
        <dbReference type="EMBL" id="KAA2258082.1"/>
    </source>
</evidence>
<dbReference type="OrthoDB" id="3470895at2"/>
<dbReference type="Pfam" id="PF06841">
    <property type="entry name" value="Phage_T4_gp19"/>
    <property type="match status" value="1"/>
</dbReference>
<organism evidence="2 3">
    <name type="scientific">Solihabitans fulvus</name>
    <dbReference type="NCBI Taxonomy" id="1892852"/>
    <lineage>
        <taxon>Bacteria</taxon>
        <taxon>Bacillati</taxon>
        <taxon>Actinomycetota</taxon>
        <taxon>Actinomycetes</taxon>
        <taxon>Pseudonocardiales</taxon>
        <taxon>Pseudonocardiaceae</taxon>
        <taxon>Solihabitans</taxon>
    </lineage>
</organism>
<dbReference type="PANTHER" id="PTHR38009">
    <property type="entry name" value="CONSERVED HYPOTHETICAL PHAGE TAIL PROTEIN"/>
    <property type="match status" value="1"/>
</dbReference>
<dbReference type="AlphaFoldDB" id="A0A5B2X4S8"/>
<dbReference type="PANTHER" id="PTHR38009:SF1">
    <property type="entry name" value="CONSERVED HYPOTHETICAL PHAGE TAIL PROTEIN"/>
    <property type="match status" value="1"/>
</dbReference>
<sequence>MAQGDTLATHRFGVQLGGITVESVKEISGLVVEQDVVENMQVSAQGKAMNKKQPGSHKGGEVTITRGMDKSPEFSDWIKKTLFDGDVDSARQNLTIEIMDPKGDVVRRMQLFDAWVSKWEGPNLTAGQSAGAEEKATITFERIEVE</sequence>
<name>A0A5B2X4S8_9PSEU</name>
<keyword evidence="3" id="KW-1185">Reference proteome</keyword>
<reference evidence="2 3" key="1">
    <citation type="submission" date="2019-09" db="EMBL/GenBank/DDBJ databases">
        <title>Goodfellowia gen. nov., a new genus of the Pseudonocardineae related to Actinoalloteichus, containing Goodfellowia coeruleoviolacea gen. nov., comb. nov. gen. nov., comb. nov.</title>
        <authorList>
            <person name="Labeda D."/>
        </authorList>
    </citation>
    <scope>NUCLEOTIDE SEQUENCE [LARGE SCALE GENOMIC DNA]</scope>
    <source>
        <strain evidence="2 3">AN110305</strain>
    </source>
</reference>
<dbReference type="GO" id="GO:0005198">
    <property type="term" value="F:structural molecule activity"/>
    <property type="evidence" value="ECO:0007669"/>
    <property type="project" value="InterPro"/>
</dbReference>
<dbReference type="NCBIfam" id="TIGR02241">
    <property type="entry name" value="conserved hypothetical phage tail region protein"/>
    <property type="match status" value="1"/>
</dbReference>
<evidence type="ECO:0000313" key="3">
    <source>
        <dbReference type="Proteomes" id="UP000323454"/>
    </source>
</evidence>
<feature type="region of interest" description="Disordered" evidence="1">
    <location>
        <begin position="45"/>
        <end position="68"/>
    </location>
</feature>
<evidence type="ECO:0000256" key="1">
    <source>
        <dbReference type="SAM" id="MobiDB-lite"/>
    </source>
</evidence>
<reference evidence="2 3" key="2">
    <citation type="submission" date="2019-09" db="EMBL/GenBank/DDBJ databases">
        <authorList>
            <person name="Jin C."/>
        </authorList>
    </citation>
    <scope>NUCLEOTIDE SEQUENCE [LARGE SCALE GENOMIC DNA]</scope>
    <source>
        <strain evidence="2 3">AN110305</strain>
    </source>
</reference>
<gene>
    <name evidence="2" type="ORF">F0L68_24210</name>
</gene>
<dbReference type="InterPro" id="IPR010667">
    <property type="entry name" value="Phage_T4_Gp19"/>
</dbReference>
<comment type="caution">
    <text evidence="2">The sequence shown here is derived from an EMBL/GenBank/DDBJ whole genome shotgun (WGS) entry which is preliminary data.</text>
</comment>
<dbReference type="EMBL" id="VUOB01000042">
    <property type="protein sequence ID" value="KAA2258082.1"/>
    <property type="molecule type" value="Genomic_DNA"/>
</dbReference>
<proteinExistence type="predicted"/>
<protein>
    <submittedName>
        <fullName evidence="2">Phage tail protein</fullName>
    </submittedName>
</protein>